<proteinExistence type="predicted"/>
<evidence type="ECO:0000313" key="1">
    <source>
        <dbReference type="EMBL" id="CAG8844107.1"/>
    </source>
</evidence>
<dbReference type="Proteomes" id="UP000789901">
    <property type="component" value="Unassembled WGS sequence"/>
</dbReference>
<accession>A0ABN7WYX1</accession>
<keyword evidence="2" id="KW-1185">Reference proteome</keyword>
<sequence>PETTKSKDKKKEMTSKCVRYIWQINLSYPEKNNSHKVVYVTKLVDEHKNHTLDRAHYDFQESLEFTVDMIKDVEFFVTKMKYSSQQIHKALEEKHSVKIYMPILHRVIRRFRSKPHDQMNNTSHLYEELLKKKEIDPRWYVEVDWDHNKDKKTEYALFRASIPKAVLVTTADTILPNVYNMLRKYLIVEMLKIQKDQIKQALHYHAVIVSKNELRKYLN</sequence>
<evidence type="ECO:0000313" key="2">
    <source>
        <dbReference type="Proteomes" id="UP000789901"/>
    </source>
</evidence>
<gene>
    <name evidence="1" type="ORF">GMARGA_LOCUS36909</name>
</gene>
<feature type="non-terminal residue" evidence="1">
    <location>
        <position position="219"/>
    </location>
</feature>
<protein>
    <submittedName>
        <fullName evidence="1">13631_t:CDS:1</fullName>
    </submittedName>
</protein>
<organism evidence="1 2">
    <name type="scientific">Gigaspora margarita</name>
    <dbReference type="NCBI Taxonomy" id="4874"/>
    <lineage>
        <taxon>Eukaryota</taxon>
        <taxon>Fungi</taxon>
        <taxon>Fungi incertae sedis</taxon>
        <taxon>Mucoromycota</taxon>
        <taxon>Glomeromycotina</taxon>
        <taxon>Glomeromycetes</taxon>
        <taxon>Diversisporales</taxon>
        <taxon>Gigasporaceae</taxon>
        <taxon>Gigaspora</taxon>
    </lineage>
</organism>
<name>A0ABN7WYX1_GIGMA</name>
<dbReference type="EMBL" id="CAJVQB010074683">
    <property type="protein sequence ID" value="CAG8844107.1"/>
    <property type="molecule type" value="Genomic_DNA"/>
</dbReference>
<feature type="non-terminal residue" evidence="1">
    <location>
        <position position="1"/>
    </location>
</feature>
<comment type="caution">
    <text evidence="1">The sequence shown here is derived from an EMBL/GenBank/DDBJ whole genome shotgun (WGS) entry which is preliminary data.</text>
</comment>
<reference evidence="1 2" key="1">
    <citation type="submission" date="2021-06" db="EMBL/GenBank/DDBJ databases">
        <authorList>
            <person name="Kallberg Y."/>
            <person name="Tangrot J."/>
            <person name="Rosling A."/>
        </authorList>
    </citation>
    <scope>NUCLEOTIDE SEQUENCE [LARGE SCALE GENOMIC DNA]</scope>
    <source>
        <strain evidence="1 2">120-4 pot B 10/14</strain>
    </source>
</reference>